<dbReference type="OrthoDB" id="5316007at2759"/>
<dbReference type="RefSeq" id="XP_024743192.1">
    <property type="nucleotide sequence ID" value="XM_024879225.1"/>
</dbReference>
<evidence type="ECO:0000256" key="1">
    <source>
        <dbReference type="SAM" id="MobiDB-lite"/>
    </source>
</evidence>
<name>A0A2J6TTJ9_9HELO</name>
<keyword evidence="4" id="KW-1185">Reference proteome</keyword>
<dbReference type="AlphaFoldDB" id="A0A2J6TTJ9"/>
<evidence type="ECO:0000256" key="2">
    <source>
        <dbReference type="SAM" id="SignalP"/>
    </source>
</evidence>
<dbReference type="Proteomes" id="UP000235371">
    <property type="component" value="Unassembled WGS sequence"/>
</dbReference>
<evidence type="ECO:0000313" key="4">
    <source>
        <dbReference type="Proteomes" id="UP000235371"/>
    </source>
</evidence>
<keyword evidence="2" id="KW-0732">Signal</keyword>
<evidence type="ECO:0000313" key="3">
    <source>
        <dbReference type="EMBL" id="PMD66288.1"/>
    </source>
</evidence>
<sequence length="185" mass="18776">MRSSIFVPLVALAASVSAIQITFPNITGVTGTPSIDLSVAQTITWITDSSQDAKTISKIALVVPPAAGATDLMTPVSSTTIASDVSTADLKYVMQPPSGLTVNDTYQIWFYGAYNSTTEGVLAESPFFKAGKISSSAASTTTGGNSPSPTGSTTTVSATKKANSGNALKAFGGAGLLTALTFLVL</sequence>
<gene>
    <name evidence="3" type="ORF">K444DRAFT_607718</name>
</gene>
<proteinExistence type="predicted"/>
<protein>
    <submittedName>
        <fullName evidence="3">Uncharacterized protein</fullName>
    </submittedName>
</protein>
<dbReference type="InParanoid" id="A0A2J6TTJ9"/>
<feature type="chain" id="PRO_5014392815" evidence="2">
    <location>
        <begin position="19"/>
        <end position="185"/>
    </location>
</feature>
<dbReference type="EMBL" id="KZ613745">
    <property type="protein sequence ID" value="PMD66288.1"/>
    <property type="molecule type" value="Genomic_DNA"/>
</dbReference>
<accession>A0A2J6TTJ9</accession>
<organism evidence="3 4">
    <name type="scientific">Hyaloscypha bicolor E</name>
    <dbReference type="NCBI Taxonomy" id="1095630"/>
    <lineage>
        <taxon>Eukaryota</taxon>
        <taxon>Fungi</taxon>
        <taxon>Dikarya</taxon>
        <taxon>Ascomycota</taxon>
        <taxon>Pezizomycotina</taxon>
        <taxon>Leotiomycetes</taxon>
        <taxon>Helotiales</taxon>
        <taxon>Hyaloscyphaceae</taxon>
        <taxon>Hyaloscypha</taxon>
        <taxon>Hyaloscypha bicolor</taxon>
    </lineage>
</organism>
<dbReference type="GeneID" id="36587302"/>
<feature type="region of interest" description="Disordered" evidence="1">
    <location>
        <begin position="137"/>
        <end position="158"/>
    </location>
</feature>
<feature type="signal peptide" evidence="2">
    <location>
        <begin position="1"/>
        <end position="18"/>
    </location>
</feature>
<dbReference type="STRING" id="1095630.A0A2J6TTJ9"/>
<reference evidence="3 4" key="1">
    <citation type="submission" date="2016-04" db="EMBL/GenBank/DDBJ databases">
        <title>A degradative enzymes factory behind the ericoid mycorrhizal symbiosis.</title>
        <authorList>
            <consortium name="DOE Joint Genome Institute"/>
            <person name="Martino E."/>
            <person name="Morin E."/>
            <person name="Grelet G."/>
            <person name="Kuo A."/>
            <person name="Kohler A."/>
            <person name="Daghino S."/>
            <person name="Barry K."/>
            <person name="Choi C."/>
            <person name="Cichocki N."/>
            <person name="Clum A."/>
            <person name="Copeland A."/>
            <person name="Hainaut M."/>
            <person name="Haridas S."/>
            <person name="Labutti K."/>
            <person name="Lindquist E."/>
            <person name="Lipzen A."/>
            <person name="Khouja H.-R."/>
            <person name="Murat C."/>
            <person name="Ohm R."/>
            <person name="Olson A."/>
            <person name="Spatafora J."/>
            <person name="Veneault-Fourrey C."/>
            <person name="Henrissat B."/>
            <person name="Grigoriev I."/>
            <person name="Martin F."/>
            <person name="Perotto S."/>
        </authorList>
    </citation>
    <scope>NUCLEOTIDE SEQUENCE [LARGE SCALE GENOMIC DNA]</scope>
    <source>
        <strain evidence="3 4">E</strain>
    </source>
</reference>